<sequence length="503" mass="56266">MKCGLIVVPAVGYVLYKVCRFIRRYRQMPPGPTGIPWLGYTPCLGKFRLPSLIVPILTGNNAFNELQKLHAEYGPTVSFRLCGHLIVVFSNMEGIRSAALDCRSWIGRHTMLTNHLLAGGRGISNYDGDNAISLRRSLVRAIHSLLPSKVNMRELQSDFALAKSLEATEQLLKSYADIQLDSKLDMECSKLINLLNTKAGEPVPVNPLIRRLVWLVVWRAVFGFECTLSDAEITELMQNVADNNSVNGPFQFKQMLPLQCSFILANSTLARRIAGVDDIWRRYNRVTDVLRETVDKAIREQKLPSNCLLAQVMGSQGTKFVPSELHRLAFELMAAGVDTTTLTIMWACHAIATGRLQVRPREKFTQAHLNAVHRMASVVPLALPHTARYDNIVCGYFVPKGSIIFFNLFALHQNQLQALEASTLGCPFSKPAVNKRTECPLPFSLGSRACPGFMFATRLILRVMTHLLSHFKIEIDKEAECAGTKQAGLTRPPTTQRYKFQPI</sequence>
<dbReference type="SUPFAM" id="SSF48264">
    <property type="entry name" value="Cytochrome P450"/>
    <property type="match status" value="1"/>
</dbReference>
<evidence type="ECO:0000313" key="6">
    <source>
        <dbReference type="EMBL" id="VDM00612.1"/>
    </source>
</evidence>
<evidence type="ECO:0008006" key="8">
    <source>
        <dbReference type="Google" id="ProtNLM"/>
    </source>
</evidence>
<comment type="similarity">
    <text evidence="1 5">Belongs to the cytochrome P450 family.</text>
</comment>
<evidence type="ECO:0000256" key="1">
    <source>
        <dbReference type="ARBA" id="ARBA00010617"/>
    </source>
</evidence>
<keyword evidence="3 4" id="KW-0408">Iron</keyword>
<gene>
    <name evidence="6" type="ORF">SSLN_LOCUS14226</name>
</gene>
<dbReference type="GO" id="GO:0005506">
    <property type="term" value="F:iron ion binding"/>
    <property type="evidence" value="ECO:0007669"/>
    <property type="project" value="InterPro"/>
</dbReference>
<evidence type="ECO:0000256" key="4">
    <source>
        <dbReference type="PIRSR" id="PIRSR602401-1"/>
    </source>
</evidence>
<evidence type="ECO:0000256" key="5">
    <source>
        <dbReference type="RuleBase" id="RU000461"/>
    </source>
</evidence>
<protein>
    <recommendedName>
        <fullName evidence="8">Cytochrome P450</fullName>
    </recommendedName>
</protein>
<name>A0A3P7EP84_SCHSO</name>
<dbReference type="InterPro" id="IPR001128">
    <property type="entry name" value="Cyt_P450"/>
</dbReference>
<dbReference type="PANTHER" id="PTHR24300:SF403">
    <property type="entry name" value="CYTOCHROME P450 306A1"/>
    <property type="match status" value="1"/>
</dbReference>
<evidence type="ECO:0000313" key="7">
    <source>
        <dbReference type="Proteomes" id="UP000275846"/>
    </source>
</evidence>
<dbReference type="Proteomes" id="UP000275846">
    <property type="component" value="Unassembled WGS sequence"/>
</dbReference>
<organism evidence="6 7">
    <name type="scientific">Schistocephalus solidus</name>
    <name type="common">Tapeworm</name>
    <dbReference type="NCBI Taxonomy" id="70667"/>
    <lineage>
        <taxon>Eukaryota</taxon>
        <taxon>Metazoa</taxon>
        <taxon>Spiralia</taxon>
        <taxon>Lophotrochozoa</taxon>
        <taxon>Platyhelminthes</taxon>
        <taxon>Cestoda</taxon>
        <taxon>Eucestoda</taxon>
        <taxon>Diphyllobothriidea</taxon>
        <taxon>Diphyllobothriidae</taxon>
        <taxon>Schistocephalus</taxon>
    </lineage>
</organism>
<dbReference type="PROSITE" id="PS00086">
    <property type="entry name" value="CYTOCHROME_P450"/>
    <property type="match status" value="1"/>
</dbReference>
<dbReference type="GO" id="GO:0016712">
    <property type="term" value="F:oxidoreductase activity, acting on paired donors, with incorporation or reduction of molecular oxygen, reduced flavin or flavoprotein as one donor, and incorporation of one atom of oxygen"/>
    <property type="evidence" value="ECO:0007669"/>
    <property type="project" value="TreeGrafter"/>
</dbReference>
<dbReference type="GO" id="GO:0006082">
    <property type="term" value="P:organic acid metabolic process"/>
    <property type="evidence" value="ECO:0007669"/>
    <property type="project" value="TreeGrafter"/>
</dbReference>
<dbReference type="GO" id="GO:0005737">
    <property type="term" value="C:cytoplasm"/>
    <property type="evidence" value="ECO:0007669"/>
    <property type="project" value="TreeGrafter"/>
</dbReference>
<dbReference type="InterPro" id="IPR017972">
    <property type="entry name" value="Cyt_P450_CS"/>
</dbReference>
<feature type="binding site" description="axial binding residue" evidence="4">
    <location>
        <position position="450"/>
    </location>
    <ligand>
        <name>heme</name>
        <dbReference type="ChEBI" id="CHEBI:30413"/>
    </ligand>
    <ligandPart>
        <name>Fe</name>
        <dbReference type="ChEBI" id="CHEBI:18248"/>
    </ligandPart>
</feature>
<comment type="cofactor">
    <cofactor evidence="4">
        <name>heme</name>
        <dbReference type="ChEBI" id="CHEBI:30413"/>
    </cofactor>
</comment>
<dbReference type="GO" id="GO:0008395">
    <property type="term" value="F:steroid hydroxylase activity"/>
    <property type="evidence" value="ECO:0007669"/>
    <property type="project" value="TreeGrafter"/>
</dbReference>
<reference evidence="6 7" key="1">
    <citation type="submission" date="2018-11" db="EMBL/GenBank/DDBJ databases">
        <authorList>
            <consortium name="Pathogen Informatics"/>
        </authorList>
    </citation>
    <scope>NUCLEOTIDE SEQUENCE [LARGE SCALE GENOMIC DNA]</scope>
    <source>
        <strain evidence="6 7">NST_G2</strain>
    </source>
</reference>
<dbReference type="GO" id="GO:0020037">
    <property type="term" value="F:heme binding"/>
    <property type="evidence" value="ECO:0007669"/>
    <property type="project" value="InterPro"/>
</dbReference>
<keyword evidence="5" id="KW-0503">Monooxygenase</keyword>
<dbReference type="STRING" id="70667.A0A3P7EP84"/>
<dbReference type="InterPro" id="IPR050182">
    <property type="entry name" value="Cytochrome_P450_fam2"/>
</dbReference>
<dbReference type="InterPro" id="IPR002401">
    <property type="entry name" value="Cyt_P450_E_grp-I"/>
</dbReference>
<keyword evidence="4 5" id="KW-0349">Heme</keyword>
<keyword evidence="5" id="KW-0560">Oxidoreductase</keyword>
<dbReference type="AlphaFoldDB" id="A0A3P7EP84"/>
<dbReference type="PANTHER" id="PTHR24300">
    <property type="entry name" value="CYTOCHROME P450 508A4-RELATED"/>
    <property type="match status" value="1"/>
</dbReference>
<dbReference type="Pfam" id="PF00067">
    <property type="entry name" value="p450"/>
    <property type="match status" value="2"/>
</dbReference>
<keyword evidence="2 4" id="KW-0479">Metal-binding</keyword>
<evidence type="ECO:0000256" key="3">
    <source>
        <dbReference type="ARBA" id="ARBA00023004"/>
    </source>
</evidence>
<dbReference type="OrthoDB" id="639466at2759"/>
<evidence type="ECO:0000256" key="2">
    <source>
        <dbReference type="ARBA" id="ARBA00022723"/>
    </source>
</evidence>
<dbReference type="InterPro" id="IPR036396">
    <property type="entry name" value="Cyt_P450_sf"/>
</dbReference>
<dbReference type="EMBL" id="UYSU01038761">
    <property type="protein sequence ID" value="VDM00612.1"/>
    <property type="molecule type" value="Genomic_DNA"/>
</dbReference>
<accession>A0A3P7EP84</accession>
<dbReference type="GO" id="GO:0006805">
    <property type="term" value="P:xenobiotic metabolic process"/>
    <property type="evidence" value="ECO:0007669"/>
    <property type="project" value="TreeGrafter"/>
</dbReference>
<keyword evidence="7" id="KW-1185">Reference proteome</keyword>
<dbReference type="PRINTS" id="PR00463">
    <property type="entry name" value="EP450I"/>
</dbReference>
<dbReference type="Gene3D" id="1.10.630.10">
    <property type="entry name" value="Cytochrome P450"/>
    <property type="match status" value="1"/>
</dbReference>
<proteinExistence type="inferred from homology"/>